<dbReference type="PANTHER" id="PTHR10584:SF166">
    <property type="entry name" value="RIBOKINASE"/>
    <property type="match status" value="1"/>
</dbReference>
<feature type="active site" description="Proton acceptor" evidence="10">
    <location>
        <position position="258"/>
    </location>
</feature>
<evidence type="ECO:0000256" key="9">
    <source>
        <dbReference type="ARBA" id="ARBA00023277"/>
    </source>
</evidence>
<evidence type="ECO:0000313" key="12">
    <source>
        <dbReference type="EMBL" id="MFC6005553.1"/>
    </source>
</evidence>
<comment type="catalytic activity">
    <reaction evidence="10">
        <text>2-deoxy-D-ribose + ATP = 2-deoxy-D-ribose 5-phosphate + ADP + H(+)</text>
        <dbReference type="Rhea" id="RHEA:30871"/>
        <dbReference type="ChEBI" id="CHEBI:15378"/>
        <dbReference type="ChEBI" id="CHEBI:30616"/>
        <dbReference type="ChEBI" id="CHEBI:62877"/>
        <dbReference type="ChEBI" id="CHEBI:90761"/>
        <dbReference type="ChEBI" id="CHEBI:456216"/>
        <dbReference type="EC" id="2.7.1.229"/>
    </reaction>
</comment>
<feature type="binding site" evidence="10">
    <location>
        <position position="185"/>
    </location>
    <ligand>
        <name>ATP</name>
        <dbReference type="ChEBI" id="CHEBI:30616"/>
    </ligand>
</feature>
<dbReference type="EMBL" id="JBHSRD010000002">
    <property type="protein sequence ID" value="MFC6005553.1"/>
    <property type="molecule type" value="Genomic_DNA"/>
</dbReference>
<evidence type="ECO:0000259" key="11">
    <source>
        <dbReference type="Pfam" id="PF00294"/>
    </source>
</evidence>
<feature type="binding site" evidence="10">
    <location>
        <position position="291"/>
    </location>
    <ligand>
        <name>K(+)</name>
        <dbReference type="ChEBI" id="CHEBI:29103"/>
    </ligand>
</feature>
<dbReference type="InterPro" id="IPR011611">
    <property type="entry name" value="PfkB_dom"/>
</dbReference>
<dbReference type="InterPro" id="IPR011877">
    <property type="entry name" value="Ribokinase"/>
</dbReference>
<feature type="binding site" evidence="10">
    <location>
        <position position="252"/>
    </location>
    <ligand>
        <name>K(+)</name>
        <dbReference type="ChEBI" id="CHEBI:29103"/>
    </ligand>
</feature>
<dbReference type="EC" id="2.7.1.229" evidence="10"/>
<dbReference type="SUPFAM" id="SSF53613">
    <property type="entry name" value="Ribokinase-like"/>
    <property type="match status" value="1"/>
</dbReference>
<dbReference type="PANTHER" id="PTHR10584">
    <property type="entry name" value="SUGAR KINASE"/>
    <property type="match status" value="1"/>
</dbReference>
<dbReference type="Proteomes" id="UP001596189">
    <property type="component" value="Unassembled WGS sequence"/>
</dbReference>
<comment type="caution">
    <text evidence="10">Lacks conserved residue(s) required for the propagation of feature annotation.</text>
</comment>
<feature type="binding site" evidence="10">
    <location>
        <begin position="257"/>
        <end position="258"/>
    </location>
    <ligand>
        <name>ATP</name>
        <dbReference type="ChEBI" id="CHEBI:30616"/>
    </ligand>
</feature>
<keyword evidence="7 10" id="KW-0460">Magnesium</keyword>
<evidence type="ECO:0000256" key="1">
    <source>
        <dbReference type="ARBA" id="ARBA00005380"/>
    </source>
</evidence>
<proteinExistence type="inferred from homology"/>
<dbReference type="HAMAP" id="MF_01987">
    <property type="entry name" value="Ribokinase"/>
    <property type="match status" value="1"/>
</dbReference>
<gene>
    <name evidence="10" type="primary">deoK</name>
    <name evidence="12" type="ORF">ACFQDO_00280</name>
</gene>
<keyword evidence="10" id="KW-0963">Cytoplasm</keyword>
<name>A0ABW1J9R4_9ACTN</name>
<comment type="similarity">
    <text evidence="10">Belongs to the carbohydrate kinase PfkB family. Deoxyribokinase subfamily.</text>
</comment>
<comment type="caution">
    <text evidence="12">The sequence shown here is derived from an EMBL/GenBank/DDBJ whole genome shotgun (WGS) entry which is preliminary data.</text>
</comment>
<keyword evidence="2 10" id="KW-0808">Transferase</keyword>
<feature type="binding site" evidence="10">
    <location>
        <position position="254"/>
    </location>
    <ligand>
        <name>K(+)</name>
        <dbReference type="ChEBI" id="CHEBI:29103"/>
    </ligand>
</feature>
<comment type="similarity">
    <text evidence="1">Belongs to the carbohydrate kinase pfkB family.</text>
</comment>
<dbReference type="Gene3D" id="3.40.1190.20">
    <property type="match status" value="1"/>
</dbReference>
<dbReference type="PROSITE" id="PS00584">
    <property type="entry name" value="PFKB_KINASES_2"/>
    <property type="match status" value="1"/>
</dbReference>
<evidence type="ECO:0000256" key="10">
    <source>
        <dbReference type="HAMAP-Rule" id="MF_01987"/>
    </source>
</evidence>
<keyword evidence="13" id="KW-1185">Reference proteome</keyword>
<comment type="subcellular location">
    <subcellularLocation>
        <location evidence="10">Cytoplasm</location>
    </subcellularLocation>
</comment>
<feature type="binding site" evidence="10">
    <location>
        <position position="258"/>
    </location>
    <ligand>
        <name>substrate</name>
    </ligand>
</feature>
<dbReference type="InterPro" id="IPR029056">
    <property type="entry name" value="Ribokinase-like"/>
</dbReference>
<keyword evidence="8 10" id="KW-0630">Potassium</keyword>
<dbReference type="InterPro" id="IPR002139">
    <property type="entry name" value="Ribo/fructo_kinase"/>
</dbReference>
<feature type="binding site" evidence="10">
    <location>
        <position position="288"/>
    </location>
    <ligand>
        <name>K(+)</name>
        <dbReference type="ChEBI" id="CHEBI:29103"/>
    </ligand>
</feature>
<feature type="domain" description="Carbohydrate kinase PfkB" evidence="11">
    <location>
        <begin position="6"/>
        <end position="300"/>
    </location>
</feature>
<reference evidence="13" key="1">
    <citation type="journal article" date="2019" name="Int. J. Syst. Evol. Microbiol.">
        <title>The Global Catalogue of Microorganisms (GCM) 10K type strain sequencing project: providing services to taxonomists for standard genome sequencing and annotation.</title>
        <authorList>
            <consortium name="The Broad Institute Genomics Platform"/>
            <consortium name="The Broad Institute Genome Sequencing Center for Infectious Disease"/>
            <person name="Wu L."/>
            <person name="Ma J."/>
        </authorList>
    </citation>
    <scope>NUCLEOTIDE SEQUENCE [LARGE SCALE GENOMIC DNA]</scope>
    <source>
        <strain evidence="13">KACC 14249</strain>
    </source>
</reference>
<evidence type="ECO:0000256" key="5">
    <source>
        <dbReference type="ARBA" id="ARBA00022777"/>
    </source>
</evidence>
<accession>A0ABW1J9R4</accession>
<keyword evidence="6 10" id="KW-0067">ATP-binding</keyword>
<evidence type="ECO:0000256" key="6">
    <source>
        <dbReference type="ARBA" id="ARBA00022840"/>
    </source>
</evidence>
<feature type="site" description="Important for substrate specificity" evidence="10">
    <location>
        <position position="13"/>
    </location>
</feature>
<evidence type="ECO:0000256" key="8">
    <source>
        <dbReference type="ARBA" id="ARBA00022958"/>
    </source>
</evidence>
<dbReference type="CDD" id="cd01174">
    <property type="entry name" value="ribokinase"/>
    <property type="match status" value="1"/>
</dbReference>
<dbReference type="InterPro" id="IPR002173">
    <property type="entry name" value="Carboh/pur_kinase_PfkB_CS"/>
</dbReference>
<keyword evidence="4 10" id="KW-0547">Nucleotide-binding</keyword>
<feature type="binding site" evidence="10">
    <location>
        <position position="141"/>
    </location>
    <ligand>
        <name>substrate</name>
    </ligand>
</feature>
<sequence>MTSPVIAIVGSTMTDLVTYVARAPAAGETVVGDRFVVGFGGKGANQAVMASRLGARVVFVGCLGDDAYGEAYHRHLADEGVDVGHLARRPGPSGVAPIWVEADGTNRIIVVPGANAALTAPDAATAVEGLDEVQVVVGQLEVPQAATAAGLAAARRRGAVTVLNPAPYSSVQPDLLAAADWVAPNEVEFAELAVEHGICGADDADAHDDAQVQALGRALGCAVVVTLGPDGASVLVEGAVHRVPAPPTSAVDTTGAGDGFVGAFAVGLAEGLGAVEAARLGCACASWSVSREGTQTSYPSRDEGATIRASVLPV</sequence>
<feature type="binding site" evidence="10">
    <location>
        <begin position="41"/>
        <end position="45"/>
    </location>
    <ligand>
        <name>substrate</name>
    </ligand>
</feature>
<dbReference type="GO" id="GO:0004747">
    <property type="term" value="F:ribokinase activity"/>
    <property type="evidence" value="ECO:0007669"/>
    <property type="project" value="UniProtKB-EC"/>
</dbReference>
<keyword evidence="3 10" id="KW-0479">Metal-binding</keyword>
<feature type="binding site" evidence="10">
    <location>
        <begin position="13"/>
        <end position="15"/>
    </location>
    <ligand>
        <name>substrate</name>
    </ligand>
</feature>
<keyword evidence="9 10" id="KW-0119">Carbohydrate metabolism</keyword>
<comment type="function">
    <text evidence="10">Catalyzes the ATP-dependent phosphorylation of 2-deoxy-D-ribose to 2-deoxy-D-ribose 5-phosphate (dRib-5P), allowing the use of deoxyribose as the sole carbon source.</text>
</comment>
<keyword evidence="5 10" id="KW-0418">Kinase</keyword>
<dbReference type="PRINTS" id="PR00990">
    <property type="entry name" value="RIBOKINASE"/>
</dbReference>
<evidence type="ECO:0000256" key="7">
    <source>
        <dbReference type="ARBA" id="ARBA00022842"/>
    </source>
</evidence>
<comment type="subunit">
    <text evidence="10">Homodimer.</text>
</comment>
<dbReference type="Pfam" id="PF00294">
    <property type="entry name" value="PfkB"/>
    <property type="match status" value="1"/>
</dbReference>
<evidence type="ECO:0000256" key="3">
    <source>
        <dbReference type="ARBA" id="ARBA00022723"/>
    </source>
</evidence>
<feature type="binding site" evidence="10">
    <location>
        <position position="297"/>
    </location>
    <ligand>
        <name>K(+)</name>
        <dbReference type="ChEBI" id="CHEBI:29103"/>
    </ligand>
</feature>
<feature type="binding site" evidence="10">
    <location>
        <position position="293"/>
    </location>
    <ligand>
        <name>K(+)</name>
        <dbReference type="ChEBI" id="CHEBI:29103"/>
    </ligand>
</feature>
<dbReference type="RefSeq" id="WP_345716441.1">
    <property type="nucleotide sequence ID" value="NZ_BAABFP010000005.1"/>
</dbReference>
<comment type="cofactor">
    <cofactor evidence="10">
        <name>Mg(2+)</name>
        <dbReference type="ChEBI" id="CHEBI:18420"/>
    </cofactor>
</comment>
<protein>
    <recommendedName>
        <fullName evidence="10">Deoxyribokinase</fullName>
        <shortName evidence="10">dRK</shortName>
        <ecNumber evidence="10">2.7.1.229</ecNumber>
    </recommendedName>
    <alternativeName>
        <fullName evidence="10">ATP:2-deoxy-D-ribose 5-phosphotransferase</fullName>
    </alternativeName>
</protein>
<evidence type="ECO:0000256" key="4">
    <source>
        <dbReference type="ARBA" id="ARBA00022741"/>
    </source>
</evidence>
<organism evidence="12 13">
    <name type="scientific">Angustibacter luteus</name>
    <dbReference type="NCBI Taxonomy" id="658456"/>
    <lineage>
        <taxon>Bacteria</taxon>
        <taxon>Bacillati</taxon>
        <taxon>Actinomycetota</taxon>
        <taxon>Actinomycetes</taxon>
        <taxon>Kineosporiales</taxon>
        <taxon>Kineosporiaceae</taxon>
    </lineage>
</organism>
<evidence type="ECO:0000256" key="2">
    <source>
        <dbReference type="ARBA" id="ARBA00022679"/>
    </source>
</evidence>
<evidence type="ECO:0000313" key="13">
    <source>
        <dbReference type="Proteomes" id="UP001596189"/>
    </source>
</evidence>
<feature type="binding site" evidence="10">
    <location>
        <begin position="226"/>
        <end position="231"/>
    </location>
    <ligand>
        <name>ATP</name>
        <dbReference type="ChEBI" id="CHEBI:30616"/>
    </ligand>
</feature>